<keyword evidence="2" id="KW-1185">Reference proteome</keyword>
<gene>
    <name evidence="1" type="ORF">SM436_22570</name>
</gene>
<proteinExistence type="predicted"/>
<sequence length="300" mass="32161">MTRRFDEDDAVFTAGSIREPVEQMLAGEPAGPISNQDGEWHPEVPSPARMYDYFLGGKDYSLVDREAAERVIAAAPCIPVVARANRAFMHRGVAWAARHGIGQFVDVGTGIPTAPNPYQIAREHRDDAVVVGVDNDLVVLTHNRALLDGMPIVRGDVRAVDELIADLDEWIDWDKPVAVLLVAVLHFVTDAQNPAGIVAAFTGRMVPGSVVVLSHVSSTGADPRAVAQVQKVYEGAAAPGVARSHEEITNLFGRLELVPPGVVPVQHWPVQAGPLTPIPILGGVGMVPDGREGRQQDGRV</sequence>
<dbReference type="Gene3D" id="3.40.50.150">
    <property type="entry name" value="Vaccinia Virus protein VP39"/>
    <property type="match status" value="1"/>
</dbReference>
<dbReference type="RefSeq" id="WP_371943202.1">
    <property type="nucleotide sequence ID" value="NZ_JAXCEH010000015.1"/>
</dbReference>
<dbReference type="GO" id="GO:0032259">
    <property type="term" value="P:methylation"/>
    <property type="evidence" value="ECO:0007669"/>
    <property type="project" value="UniProtKB-KW"/>
</dbReference>
<dbReference type="EMBL" id="JAXCEH010000015">
    <property type="protein sequence ID" value="MFA1556484.1"/>
    <property type="molecule type" value="Genomic_DNA"/>
</dbReference>
<keyword evidence="1" id="KW-0808">Transferase</keyword>
<dbReference type="EC" id="2.1.1.-" evidence="1"/>
<accession>A0ABV4R0W2</accession>
<evidence type="ECO:0000313" key="2">
    <source>
        <dbReference type="Proteomes" id="UP001569904"/>
    </source>
</evidence>
<comment type="caution">
    <text evidence="1">The sequence shown here is derived from an EMBL/GenBank/DDBJ whole genome shotgun (WGS) entry which is preliminary data.</text>
</comment>
<organism evidence="1 2">
    <name type="scientific">Actinomadura chokoriensis</name>
    <dbReference type="NCBI Taxonomy" id="454156"/>
    <lineage>
        <taxon>Bacteria</taxon>
        <taxon>Bacillati</taxon>
        <taxon>Actinomycetota</taxon>
        <taxon>Actinomycetes</taxon>
        <taxon>Streptosporangiales</taxon>
        <taxon>Thermomonosporaceae</taxon>
        <taxon>Actinomadura</taxon>
    </lineage>
</organism>
<evidence type="ECO:0000313" key="1">
    <source>
        <dbReference type="EMBL" id="MFA1556484.1"/>
    </source>
</evidence>
<dbReference type="Proteomes" id="UP001569904">
    <property type="component" value="Unassembled WGS sequence"/>
</dbReference>
<dbReference type="GO" id="GO:0008168">
    <property type="term" value="F:methyltransferase activity"/>
    <property type="evidence" value="ECO:0007669"/>
    <property type="project" value="UniProtKB-KW"/>
</dbReference>
<name>A0ABV4R0W2_9ACTN</name>
<protein>
    <submittedName>
        <fullName evidence="1">SAM-dependent methyltransferase</fullName>
        <ecNumber evidence="1">2.1.1.-</ecNumber>
    </submittedName>
</protein>
<reference evidence="1 2" key="1">
    <citation type="submission" date="2023-11" db="EMBL/GenBank/DDBJ databases">
        <title>Actinomadura monticuli sp. nov., isolated from volcanic ash.</title>
        <authorList>
            <person name="Lee S.D."/>
            <person name="Yang H."/>
            <person name="Kim I.S."/>
        </authorList>
    </citation>
    <scope>NUCLEOTIDE SEQUENCE [LARGE SCALE GENOMIC DNA]</scope>
    <source>
        <strain evidence="1 2">DSM 45346</strain>
    </source>
</reference>
<dbReference type="Pfam" id="PF04672">
    <property type="entry name" value="Methyltransf_19"/>
    <property type="match status" value="1"/>
</dbReference>
<dbReference type="InterPro" id="IPR006764">
    <property type="entry name" value="SAM_dep_MeTrfase_SAV2177_type"/>
</dbReference>
<keyword evidence="1" id="KW-0489">Methyltransferase</keyword>
<dbReference type="InterPro" id="IPR029063">
    <property type="entry name" value="SAM-dependent_MTases_sf"/>
</dbReference>
<dbReference type="SUPFAM" id="SSF53335">
    <property type="entry name" value="S-adenosyl-L-methionine-dependent methyltransferases"/>
    <property type="match status" value="1"/>
</dbReference>